<organism evidence="1">
    <name type="scientific">Siphoviridae sp. ctYh54</name>
    <dbReference type="NCBI Taxonomy" id="2826379"/>
    <lineage>
        <taxon>Viruses</taxon>
        <taxon>Duplodnaviria</taxon>
        <taxon>Heunggongvirae</taxon>
        <taxon>Uroviricota</taxon>
        <taxon>Caudoviricetes</taxon>
    </lineage>
</organism>
<reference evidence="1" key="1">
    <citation type="journal article" date="2021" name="Proc. Natl. Acad. Sci. U.S.A.">
        <title>A Catalog of Tens of Thousands of Viruses from Human Metagenomes Reveals Hidden Associations with Chronic Diseases.</title>
        <authorList>
            <person name="Tisza M.J."/>
            <person name="Buck C.B."/>
        </authorList>
    </citation>
    <scope>NUCLEOTIDE SEQUENCE</scope>
    <source>
        <strain evidence="1">CtYh54</strain>
    </source>
</reference>
<evidence type="ECO:0000313" key="1">
    <source>
        <dbReference type="EMBL" id="DAD80567.1"/>
    </source>
</evidence>
<protein>
    <submittedName>
        <fullName evidence="1">PGDYG protein</fullName>
    </submittedName>
</protein>
<name>A0A8S5MEQ9_9CAUD</name>
<dbReference type="EMBL" id="BK014884">
    <property type="protein sequence ID" value="DAD80567.1"/>
    <property type="molecule type" value="Genomic_DNA"/>
</dbReference>
<sequence length="117" mass="13782">MSMELKFKHVRRKPIVLEAVQLTKQVFLDIMPRHAEAYSTIPTTSVVKVNQWEVCACRRLKEDNSWECFFLVNTLEDVDEKTKHRAEIGDYLIKGVNGEIWAVKPEIFHETYEEINE</sequence>
<accession>A0A8S5MEQ9</accession>
<proteinExistence type="predicted"/>